<accession>A0A0G0INI1</accession>
<dbReference type="PROSITE" id="PS00134">
    <property type="entry name" value="TRYPSIN_HIS"/>
    <property type="match status" value="1"/>
</dbReference>
<dbReference type="InterPro" id="IPR009003">
    <property type="entry name" value="Peptidase_S1_PA"/>
</dbReference>
<dbReference type="PANTHER" id="PTHR24260">
    <property type="match status" value="1"/>
</dbReference>
<evidence type="ECO:0000313" key="3">
    <source>
        <dbReference type="Proteomes" id="UP000034917"/>
    </source>
</evidence>
<dbReference type="AlphaFoldDB" id="A0A0G0INI1"/>
<dbReference type="InterPro" id="IPR001254">
    <property type="entry name" value="Trypsin_dom"/>
</dbReference>
<protein>
    <recommendedName>
        <fullName evidence="1">Peptidase S1 domain-containing protein</fullName>
    </recommendedName>
</protein>
<dbReference type="GO" id="GO:0006508">
    <property type="term" value="P:proteolysis"/>
    <property type="evidence" value="ECO:0007669"/>
    <property type="project" value="InterPro"/>
</dbReference>
<name>A0A0G0INI1_9BACT</name>
<dbReference type="PROSITE" id="PS50240">
    <property type="entry name" value="TRYPSIN_DOM"/>
    <property type="match status" value="1"/>
</dbReference>
<comment type="caution">
    <text evidence="2">The sequence shown here is derived from an EMBL/GenBank/DDBJ whole genome shotgun (WGS) entry which is preliminary data.</text>
</comment>
<dbReference type="PANTHER" id="PTHR24260:SF136">
    <property type="entry name" value="GH08193P-RELATED"/>
    <property type="match status" value="1"/>
</dbReference>
<dbReference type="InterPro" id="IPR043504">
    <property type="entry name" value="Peptidase_S1_PA_chymotrypsin"/>
</dbReference>
<dbReference type="Proteomes" id="UP000034917">
    <property type="component" value="Unassembled WGS sequence"/>
</dbReference>
<dbReference type="InterPro" id="IPR051333">
    <property type="entry name" value="CLIP_Serine_Protease"/>
</dbReference>
<reference evidence="2 3" key="1">
    <citation type="journal article" date="2015" name="Nature">
        <title>rRNA introns, odd ribosomes, and small enigmatic genomes across a large radiation of phyla.</title>
        <authorList>
            <person name="Brown C.T."/>
            <person name="Hug L.A."/>
            <person name="Thomas B.C."/>
            <person name="Sharon I."/>
            <person name="Castelle C.J."/>
            <person name="Singh A."/>
            <person name="Wilkins M.J."/>
            <person name="Williams K.H."/>
            <person name="Banfield J.F."/>
        </authorList>
    </citation>
    <scope>NUCLEOTIDE SEQUENCE [LARGE SCALE GENOMIC DNA]</scope>
</reference>
<evidence type="ECO:0000259" key="1">
    <source>
        <dbReference type="PROSITE" id="PS50240"/>
    </source>
</evidence>
<dbReference type="Gene3D" id="2.40.10.10">
    <property type="entry name" value="Trypsin-like serine proteases"/>
    <property type="match status" value="1"/>
</dbReference>
<dbReference type="InterPro" id="IPR018114">
    <property type="entry name" value="TRYPSIN_HIS"/>
</dbReference>
<gene>
    <name evidence="2" type="ORF">US40_C0006G0051</name>
</gene>
<dbReference type="SMART" id="SM00020">
    <property type="entry name" value="Tryp_SPc"/>
    <property type="match status" value="1"/>
</dbReference>
<sequence>MKKTKKHNNVLTLIILLVLIFVLALVLNNKFFLRTKANSVQPSLSDIILFDQSKSFEPLDKNAISYVVMLFNRNKAVDEYGFIDQTKLSSSRKCTGAIIDKNWIITAAHCVANVDSKGNIIKDQNIAVLIGYYDLKKQRFDYSKVRFPTVYDLYPNHGFKINTILDKGIMSINDLALIRVSDLPYYPIVLAQKIDFSKPASAIGWGAIGIDNKGNLIFSDTIKEISLTIQKPQIITLAFNTFLGTTFSDKVIAAYVNDGYRIQPGDSGSPLIINDYLLRKSYLVGIDSSGIQFTDVTKYLKWIKDISGITPSR</sequence>
<dbReference type="EMBL" id="LBSV01000006">
    <property type="protein sequence ID" value="KKQ25734.1"/>
    <property type="molecule type" value="Genomic_DNA"/>
</dbReference>
<dbReference type="Pfam" id="PF00089">
    <property type="entry name" value="Trypsin"/>
    <property type="match status" value="1"/>
</dbReference>
<dbReference type="SUPFAM" id="SSF50494">
    <property type="entry name" value="Trypsin-like serine proteases"/>
    <property type="match status" value="1"/>
</dbReference>
<dbReference type="PRINTS" id="PR00722">
    <property type="entry name" value="CHYMOTRYPSIN"/>
</dbReference>
<feature type="domain" description="Peptidase S1" evidence="1">
    <location>
        <begin position="48"/>
        <end position="308"/>
    </location>
</feature>
<proteinExistence type="predicted"/>
<dbReference type="InterPro" id="IPR001314">
    <property type="entry name" value="Peptidase_S1A"/>
</dbReference>
<organism evidence="2 3">
    <name type="scientific">Candidatus Roizmanbacteria bacterium GW2011_GWC2_37_13</name>
    <dbReference type="NCBI Taxonomy" id="1618486"/>
    <lineage>
        <taxon>Bacteria</taxon>
        <taxon>Candidatus Roizmaniibacteriota</taxon>
    </lineage>
</organism>
<dbReference type="GO" id="GO:0004252">
    <property type="term" value="F:serine-type endopeptidase activity"/>
    <property type="evidence" value="ECO:0007669"/>
    <property type="project" value="InterPro"/>
</dbReference>
<evidence type="ECO:0000313" key="2">
    <source>
        <dbReference type="EMBL" id="KKQ25734.1"/>
    </source>
</evidence>